<dbReference type="EMBL" id="KM922672">
    <property type="protein sequence ID" value="AJF79918.1"/>
    <property type="molecule type" value="Genomic_DNA"/>
</dbReference>
<dbReference type="Pfam" id="PF10412">
    <property type="entry name" value="TrwB_AAD_bind"/>
    <property type="match status" value="1"/>
</dbReference>
<feature type="compositionally biased region" description="Low complexity" evidence="6">
    <location>
        <begin position="678"/>
        <end position="697"/>
    </location>
</feature>
<dbReference type="PANTHER" id="PTHR37937">
    <property type="entry name" value="CONJUGATIVE TRANSFER: DNA TRANSPORT"/>
    <property type="match status" value="1"/>
</dbReference>
<evidence type="ECO:0000256" key="3">
    <source>
        <dbReference type="ARBA" id="ARBA00022692"/>
    </source>
</evidence>
<dbReference type="PATRIC" id="fig|470.1342.peg.3837"/>
<gene>
    <name evidence="9" type="ORF">NG19_0082</name>
</gene>
<evidence type="ECO:0000256" key="4">
    <source>
        <dbReference type="ARBA" id="ARBA00022989"/>
    </source>
</evidence>
<dbReference type="CDD" id="cd01127">
    <property type="entry name" value="TrwB_TraG_TraD_VirD4"/>
    <property type="match status" value="1"/>
</dbReference>
<keyword evidence="4 7" id="KW-1133">Transmembrane helix</keyword>
<feature type="compositionally biased region" description="Basic and acidic residues" evidence="6">
    <location>
        <begin position="640"/>
        <end position="675"/>
    </location>
</feature>
<keyword evidence="3 7" id="KW-0812">Transmembrane</keyword>
<evidence type="ECO:0000256" key="5">
    <source>
        <dbReference type="ARBA" id="ARBA00023136"/>
    </source>
</evidence>
<feature type="compositionally biased region" description="Polar residues" evidence="6">
    <location>
        <begin position="625"/>
        <end position="639"/>
    </location>
</feature>
<dbReference type="InterPro" id="IPR051539">
    <property type="entry name" value="T4SS-coupling_protein"/>
</dbReference>
<geneLocation type="plasmid" evidence="9">
    <name>pAZJ221</name>
</geneLocation>
<name>A0A0C4XXN5_ACIBA</name>
<reference evidence="9" key="1">
    <citation type="submission" date="2014-10" db="EMBL/GenBank/DDBJ databases">
        <authorList>
            <person name="Liu L."/>
            <person name="Ji S."/>
            <person name="Ruan Z."/>
            <person name="Fu Y."/>
            <person name="Fu Y."/>
            <person name="Wang Y."/>
            <person name="Yu Y."/>
        </authorList>
    </citation>
    <scope>NUCLEOTIDE SEQUENCE</scope>
    <source>
        <strain evidence="9">A221</strain>
        <plasmid evidence="9">pAZJ221</plasmid>
    </source>
</reference>
<dbReference type="AlphaFoldDB" id="A0A0C4XXN5"/>
<proteinExistence type="predicted"/>
<sequence length="710" mass="81040">MKAKNNNGLIEFTRGSEIWIHQFKMFISSVMNVILFGVCATLCIVALYLYLKLDQSHLVAVSVQWDILIRHVFSNTESKIPLKINGAMHEYTIQEAQRIIDPYFAQFKSYVFKSLLLGLLSSVMLIVGLIYYWFSYGKQVMADEQIRGSELKSNQELINKIRDNGGFSPYKLTGVPLKKNTEGTNIGVIGSPGSGKSQVFRDVISQVRSRQRKAIIYDPSGEFTQEFYRPGVDIILNPFDARMPFWSPYLEVEHEEHFDSIAKAFIPVVSKEPYFESAAQAVFSEIMRELYNQGDKTNRSIYDTVSLSTVSEIHSLLEGTPAAKHVDPKNEKTVLGVLSTVQTKLAVFRYLPDSGEPFSIRQWVKKSEEDSCIFLSIREEQKTTIEPLIALWFSVFIKSVMNLPAIHKELLWLFCDEIPTLPRMDDIPMSLTNTRKYGLCHMLGFQDLPQLDSKYGDKIAQSMLSALQTKIFMRVNENNTAKRMSEILGQMEVAEKNQSRSMGIESSRDGDSFITQRRERFIVMPSEIMRLPDLKGYLRIPGDFPVTLVQQTYHPHTKNQPPLVLRESLSAMAILTSNDDVEEEIDHSSNGIYDQVLSQNNDFLAQDSSYDHRQEADYLEPESQDVYQETSNEQNVSQSVHDDKTGEYEDQNYHDELDEKKKDTSRLASFKKYENEDSSSQVDTSSQSTSESTNNSNGDLFSNYFGDNNN</sequence>
<evidence type="ECO:0000256" key="6">
    <source>
        <dbReference type="SAM" id="MobiDB-lite"/>
    </source>
</evidence>
<keyword evidence="2" id="KW-1003">Cell membrane</keyword>
<evidence type="ECO:0000313" key="9">
    <source>
        <dbReference type="EMBL" id="AJF79918.1"/>
    </source>
</evidence>
<dbReference type="SUPFAM" id="SSF52540">
    <property type="entry name" value="P-loop containing nucleoside triphosphate hydrolases"/>
    <property type="match status" value="1"/>
</dbReference>
<organism evidence="9">
    <name type="scientific">Acinetobacter baumannii</name>
    <dbReference type="NCBI Taxonomy" id="470"/>
    <lineage>
        <taxon>Bacteria</taxon>
        <taxon>Pseudomonadati</taxon>
        <taxon>Pseudomonadota</taxon>
        <taxon>Gammaproteobacteria</taxon>
        <taxon>Moraxellales</taxon>
        <taxon>Moraxellaceae</taxon>
        <taxon>Acinetobacter</taxon>
        <taxon>Acinetobacter calcoaceticus/baumannii complex</taxon>
    </lineage>
</organism>
<dbReference type="InterPro" id="IPR019476">
    <property type="entry name" value="T4SS_TraD_DNA-bd"/>
</dbReference>
<evidence type="ECO:0000256" key="2">
    <source>
        <dbReference type="ARBA" id="ARBA00022475"/>
    </source>
</evidence>
<evidence type="ECO:0000256" key="7">
    <source>
        <dbReference type="SAM" id="Phobius"/>
    </source>
</evidence>
<keyword evidence="5 7" id="KW-0472">Membrane</keyword>
<accession>A0A0C4XXN5</accession>
<comment type="subcellular location">
    <subcellularLocation>
        <location evidence="1">Cell membrane</location>
        <topology evidence="1">Multi-pass membrane protein</topology>
    </subcellularLocation>
</comment>
<evidence type="ECO:0000256" key="1">
    <source>
        <dbReference type="ARBA" id="ARBA00004651"/>
    </source>
</evidence>
<evidence type="ECO:0000259" key="8">
    <source>
        <dbReference type="Pfam" id="PF10412"/>
    </source>
</evidence>
<feature type="region of interest" description="Disordered" evidence="6">
    <location>
        <begin position="619"/>
        <end position="710"/>
    </location>
</feature>
<dbReference type="RefSeq" id="WP_000644959.1">
    <property type="nucleotide sequence ID" value="NZ_CP018144.1"/>
</dbReference>
<dbReference type="Gene3D" id="3.40.50.300">
    <property type="entry name" value="P-loop containing nucleotide triphosphate hydrolases"/>
    <property type="match status" value="2"/>
</dbReference>
<feature type="transmembrane region" description="Helical" evidence="7">
    <location>
        <begin position="26"/>
        <end position="51"/>
    </location>
</feature>
<feature type="domain" description="Type IV secretion system coupling protein TraD DNA-binding" evidence="8">
    <location>
        <begin position="170"/>
        <end position="549"/>
    </location>
</feature>
<dbReference type="InterPro" id="IPR027417">
    <property type="entry name" value="P-loop_NTPase"/>
</dbReference>
<reference evidence="9" key="2">
    <citation type="journal article" date="2015" name="Antimicrob. Agents Chemother.">
        <title>Dissemination of blaOXA-23 in Acinetobacter spp. in China: Main Roles of Conjugative Plasmid pAZJ221 and Transposon Tn2009.</title>
        <authorList>
            <person name="Liu L.L."/>
            <person name="Ji S.J."/>
            <person name="Ruan Z."/>
            <person name="Fu Y."/>
            <person name="Fu Y.Q."/>
            <person name="Wang Y.F."/>
            <person name="Yu Y.S."/>
        </authorList>
    </citation>
    <scope>NUCLEOTIDE SEQUENCE</scope>
    <source>
        <strain evidence="9">A221</strain>
        <plasmid evidence="9">pAZJ221</plasmid>
    </source>
</reference>
<keyword evidence="9" id="KW-0614">Plasmid</keyword>
<protein>
    <submittedName>
        <fullName evidence="9">Type IV secretion protein VirD4</fullName>
    </submittedName>
</protein>
<dbReference type="PANTHER" id="PTHR37937:SF1">
    <property type="entry name" value="CONJUGATIVE TRANSFER: DNA TRANSPORT"/>
    <property type="match status" value="1"/>
</dbReference>
<feature type="transmembrane region" description="Helical" evidence="7">
    <location>
        <begin position="115"/>
        <end position="134"/>
    </location>
</feature>
<dbReference type="GO" id="GO:0005886">
    <property type="term" value="C:plasma membrane"/>
    <property type="evidence" value="ECO:0007669"/>
    <property type="project" value="UniProtKB-SubCell"/>
</dbReference>